<dbReference type="InterPro" id="IPR014777">
    <property type="entry name" value="4pyrrole_Mease_sub1"/>
</dbReference>
<gene>
    <name evidence="1" type="ORF">EDB95_0345</name>
</gene>
<dbReference type="RefSeq" id="WP_133989942.1">
    <property type="nucleotide sequence ID" value="NZ_SODV01000001.1"/>
</dbReference>
<dbReference type="InterPro" id="IPR008189">
    <property type="entry name" value="rRNA_ssu_MeTfrase_I"/>
</dbReference>
<evidence type="ECO:0000313" key="1">
    <source>
        <dbReference type="EMBL" id="TDW99336.1"/>
    </source>
</evidence>
<organism evidence="1 2">
    <name type="scientific">Dinghuibacter silviterrae</name>
    <dbReference type="NCBI Taxonomy" id="1539049"/>
    <lineage>
        <taxon>Bacteria</taxon>
        <taxon>Pseudomonadati</taxon>
        <taxon>Bacteroidota</taxon>
        <taxon>Chitinophagia</taxon>
        <taxon>Chitinophagales</taxon>
        <taxon>Chitinophagaceae</taxon>
        <taxon>Dinghuibacter</taxon>
    </lineage>
</organism>
<keyword evidence="1" id="KW-0808">Transferase</keyword>
<dbReference type="AlphaFoldDB" id="A0A4R8DPW4"/>
<evidence type="ECO:0000313" key="2">
    <source>
        <dbReference type="Proteomes" id="UP000294498"/>
    </source>
</evidence>
<dbReference type="InterPro" id="IPR014776">
    <property type="entry name" value="4pyrrole_Mease_sub2"/>
</dbReference>
<dbReference type="Gene3D" id="3.40.1010.10">
    <property type="entry name" value="Cobalt-precorrin-4 Transmethylase, Domain 1"/>
    <property type="match status" value="1"/>
</dbReference>
<dbReference type="OrthoDB" id="9809084at2"/>
<dbReference type="Gene3D" id="3.30.950.10">
    <property type="entry name" value="Methyltransferase, Cobalt-precorrin-4 Transmethylase, Domain 2"/>
    <property type="match status" value="1"/>
</dbReference>
<dbReference type="EMBL" id="SODV01000001">
    <property type="protein sequence ID" value="TDW99336.1"/>
    <property type="molecule type" value="Genomic_DNA"/>
</dbReference>
<dbReference type="GO" id="GO:0032259">
    <property type="term" value="P:methylation"/>
    <property type="evidence" value="ECO:0007669"/>
    <property type="project" value="UniProtKB-KW"/>
</dbReference>
<sequence>MKARVYLIPTVLAEDVLDPIPAYILPAVKQCHVLYVENERTARRYLKKLSRDIVIDDYKWTPIHKAEEPVLTAFRADLEAGLTIGILSEAGCPGVADPGQLLVACAQEAGAVVSPLTGPSSIFLGLMASGMNGQLFRFNGYLPIEPGERVKALRRLETETHLTGCTQIFIETPYRNNALLDTILKTCRPVTRLCIARDITGPTEAINTKTVASWKQSPPDLHKIPVLFILGH</sequence>
<proteinExistence type="predicted"/>
<keyword evidence="1" id="KW-0489">Methyltransferase</keyword>
<protein>
    <submittedName>
        <fullName evidence="1">16S rRNA (Cytidine1402-2'-O)-methyltransferase</fullName>
    </submittedName>
</protein>
<dbReference type="PANTHER" id="PTHR46111">
    <property type="entry name" value="RIBOSOMAL RNA SMALL SUBUNIT METHYLTRANSFERASE I"/>
    <property type="match status" value="1"/>
</dbReference>
<dbReference type="PIRSF" id="PIRSF005917">
    <property type="entry name" value="MTase_YraL"/>
    <property type="match status" value="1"/>
</dbReference>
<dbReference type="Proteomes" id="UP000294498">
    <property type="component" value="Unassembled WGS sequence"/>
</dbReference>
<name>A0A4R8DPW4_9BACT</name>
<dbReference type="CDD" id="cd11649">
    <property type="entry name" value="RsmI_like"/>
    <property type="match status" value="1"/>
</dbReference>
<dbReference type="InterPro" id="IPR035996">
    <property type="entry name" value="4pyrrol_Methylase_sf"/>
</dbReference>
<comment type="caution">
    <text evidence="1">The sequence shown here is derived from an EMBL/GenBank/DDBJ whole genome shotgun (WGS) entry which is preliminary data.</text>
</comment>
<keyword evidence="2" id="KW-1185">Reference proteome</keyword>
<accession>A0A4R8DPW4</accession>
<reference evidence="1 2" key="1">
    <citation type="submission" date="2019-03" db="EMBL/GenBank/DDBJ databases">
        <title>Genomic Encyclopedia of Type Strains, Phase IV (KMG-IV): sequencing the most valuable type-strain genomes for metagenomic binning, comparative biology and taxonomic classification.</title>
        <authorList>
            <person name="Goeker M."/>
        </authorList>
    </citation>
    <scope>NUCLEOTIDE SEQUENCE [LARGE SCALE GENOMIC DNA]</scope>
    <source>
        <strain evidence="1 2">DSM 100059</strain>
    </source>
</reference>
<dbReference type="PANTHER" id="PTHR46111:SF2">
    <property type="entry name" value="SAM-DEPENDENT METHYLTRANSFERASE"/>
    <property type="match status" value="1"/>
</dbReference>
<dbReference type="GO" id="GO:0008168">
    <property type="term" value="F:methyltransferase activity"/>
    <property type="evidence" value="ECO:0007669"/>
    <property type="project" value="UniProtKB-KW"/>
</dbReference>
<dbReference type="SUPFAM" id="SSF53790">
    <property type="entry name" value="Tetrapyrrole methylase"/>
    <property type="match status" value="1"/>
</dbReference>